<dbReference type="PROSITE" id="PS51257">
    <property type="entry name" value="PROKAR_LIPOPROTEIN"/>
    <property type="match status" value="1"/>
</dbReference>
<gene>
    <name evidence="3" type="ORF">COW36_12775</name>
</gene>
<evidence type="ECO:0000313" key="4">
    <source>
        <dbReference type="Proteomes" id="UP000231019"/>
    </source>
</evidence>
<dbReference type="Proteomes" id="UP000231019">
    <property type="component" value="Unassembled WGS sequence"/>
</dbReference>
<evidence type="ECO:0000256" key="1">
    <source>
        <dbReference type="SAM" id="MobiDB-lite"/>
    </source>
</evidence>
<protein>
    <submittedName>
        <fullName evidence="3">Uncharacterized protein</fullName>
    </submittedName>
</protein>
<accession>A0A2M7G445</accession>
<organism evidence="3 4">
    <name type="scientific">bacterium (Candidatus Blackallbacteria) CG17_big_fil_post_rev_8_21_14_2_50_48_46</name>
    <dbReference type="NCBI Taxonomy" id="2014261"/>
    <lineage>
        <taxon>Bacteria</taxon>
        <taxon>Candidatus Blackallbacteria</taxon>
    </lineage>
</organism>
<feature type="chain" id="PRO_5014908731" evidence="2">
    <location>
        <begin position="25"/>
        <end position="124"/>
    </location>
</feature>
<feature type="signal peptide" evidence="2">
    <location>
        <begin position="1"/>
        <end position="24"/>
    </location>
</feature>
<dbReference type="EMBL" id="PFFQ01000037">
    <property type="protein sequence ID" value="PIW16635.1"/>
    <property type="molecule type" value="Genomic_DNA"/>
</dbReference>
<feature type="region of interest" description="Disordered" evidence="1">
    <location>
        <begin position="23"/>
        <end position="47"/>
    </location>
</feature>
<evidence type="ECO:0000256" key="2">
    <source>
        <dbReference type="SAM" id="SignalP"/>
    </source>
</evidence>
<proteinExistence type="predicted"/>
<dbReference type="AlphaFoldDB" id="A0A2M7G445"/>
<keyword evidence="2" id="KW-0732">Signal</keyword>
<sequence>MRLMILLSSALLALSLTACGPTPASSGTPTGSGSQTGTGTGSGTGTGTGTTGSIAHIMASKQNYIAFLNCLKGKQTTEEGKKNIDQQITAISQVPDASWAIISSTYASFVSSDVYKELVPVCGV</sequence>
<feature type="compositionally biased region" description="Gly residues" evidence="1">
    <location>
        <begin position="34"/>
        <end position="47"/>
    </location>
</feature>
<reference evidence="3 4" key="1">
    <citation type="submission" date="2017-09" db="EMBL/GenBank/DDBJ databases">
        <title>Depth-based differentiation of microbial function through sediment-hosted aquifers and enrichment of novel symbionts in the deep terrestrial subsurface.</title>
        <authorList>
            <person name="Probst A.J."/>
            <person name="Ladd B."/>
            <person name="Jarett J.K."/>
            <person name="Geller-Mcgrath D.E."/>
            <person name="Sieber C.M."/>
            <person name="Emerson J.B."/>
            <person name="Anantharaman K."/>
            <person name="Thomas B.C."/>
            <person name="Malmstrom R."/>
            <person name="Stieglmeier M."/>
            <person name="Klingl A."/>
            <person name="Woyke T."/>
            <person name="Ryan C.M."/>
            <person name="Banfield J.F."/>
        </authorList>
    </citation>
    <scope>NUCLEOTIDE SEQUENCE [LARGE SCALE GENOMIC DNA]</scope>
    <source>
        <strain evidence="3">CG17_big_fil_post_rev_8_21_14_2_50_48_46</strain>
    </source>
</reference>
<comment type="caution">
    <text evidence="3">The sequence shown here is derived from an EMBL/GenBank/DDBJ whole genome shotgun (WGS) entry which is preliminary data.</text>
</comment>
<name>A0A2M7G445_9BACT</name>
<evidence type="ECO:0000313" key="3">
    <source>
        <dbReference type="EMBL" id="PIW16635.1"/>
    </source>
</evidence>
<feature type="compositionally biased region" description="Low complexity" evidence="1">
    <location>
        <begin position="23"/>
        <end position="33"/>
    </location>
</feature>